<evidence type="ECO:0000256" key="5">
    <source>
        <dbReference type="ARBA" id="ARBA00023004"/>
    </source>
</evidence>
<dbReference type="GO" id="GO:0005829">
    <property type="term" value="C:cytosol"/>
    <property type="evidence" value="ECO:0007669"/>
    <property type="project" value="TreeGrafter"/>
</dbReference>
<feature type="binding site" evidence="6">
    <location>
        <position position="49"/>
    </location>
    <ligand>
        <name>Fe cation</name>
        <dbReference type="ChEBI" id="CHEBI:24875"/>
        <label>1</label>
    </ligand>
</feature>
<evidence type="ECO:0000256" key="3">
    <source>
        <dbReference type="ARBA" id="ARBA00022723"/>
    </source>
</evidence>
<keyword evidence="4 9" id="KW-0560">Oxidoreductase</keyword>
<evidence type="ECO:0000259" key="8">
    <source>
        <dbReference type="PROSITE" id="PS50905"/>
    </source>
</evidence>
<dbReference type="GO" id="GO:0006879">
    <property type="term" value="P:intracellular iron ion homeostasis"/>
    <property type="evidence" value="ECO:0007669"/>
    <property type="project" value="UniProtKB-KW"/>
</dbReference>
<evidence type="ECO:0000256" key="7">
    <source>
        <dbReference type="RuleBase" id="RU361145"/>
    </source>
</evidence>
<evidence type="ECO:0000313" key="9">
    <source>
        <dbReference type="EMBL" id="AMY09792.1"/>
    </source>
</evidence>
<evidence type="ECO:0000256" key="6">
    <source>
        <dbReference type="PIRSR" id="PIRSR601519-1"/>
    </source>
</evidence>
<protein>
    <recommendedName>
        <fullName evidence="7">Ferritin</fullName>
        <ecNumber evidence="7">1.16.3.2</ecNumber>
    </recommendedName>
</protein>
<dbReference type="Proteomes" id="UP000076079">
    <property type="component" value="Chromosome"/>
</dbReference>
<organism evidence="9 10">
    <name type="scientific">Luteitalea pratensis</name>
    <dbReference type="NCBI Taxonomy" id="1855912"/>
    <lineage>
        <taxon>Bacteria</taxon>
        <taxon>Pseudomonadati</taxon>
        <taxon>Acidobacteriota</taxon>
        <taxon>Vicinamibacteria</taxon>
        <taxon>Vicinamibacterales</taxon>
        <taxon>Vicinamibacteraceae</taxon>
        <taxon>Luteitalea</taxon>
    </lineage>
</organism>
<dbReference type="GO" id="GO:0008199">
    <property type="term" value="F:ferric iron binding"/>
    <property type="evidence" value="ECO:0007669"/>
    <property type="project" value="InterPro"/>
</dbReference>
<proteinExistence type="inferred from homology"/>
<dbReference type="GO" id="GO:0004322">
    <property type="term" value="F:ferroxidase activity"/>
    <property type="evidence" value="ECO:0007669"/>
    <property type="project" value="TreeGrafter"/>
</dbReference>
<comment type="similarity">
    <text evidence="1 7">Belongs to the ferritin family. Prokaryotic subfamily.</text>
</comment>
<keyword evidence="7" id="KW-0963">Cytoplasm</keyword>
<dbReference type="InterPro" id="IPR012347">
    <property type="entry name" value="Ferritin-like"/>
</dbReference>
<keyword evidence="3 6" id="KW-0479">Metal-binding</keyword>
<dbReference type="OrthoDB" id="9801481at2"/>
<evidence type="ECO:0000256" key="1">
    <source>
        <dbReference type="ARBA" id="ARBA00006950"/>
    </source>
</evidence>
<dbReference type="InterPro" id="IPR009078">
    <property type="entry name" value="Ferritin-like_SF"/>
</dbReference>
<dbReference type="PROSITE" id="PS50905">
    <property type="entry name" value="FERRITIN_LIKE"/>
    <property type="match status" value="1"/>
</dbReference>
<dbReference type="EMBL" id="CP015136">
    <property type="protein sequence ID" value="AMY09792.1"/>
    <property type="molecule type" value="Genomic_DNA"/>
</dbReference>
<feature type="domain" description="Ferritin-like diiron" evidence="8">
    <location>
        <begin position="1"/>
        <end position="144"/>
    </location>
</feature>
<feature type="binding site" evidence="6">
    <location>
        <position position="52"/>
    </location>
    <ligand>
        <name>Fe cation</name>
        <dbReference type="ChEBI" id="CHEBI:24875"/>
        <label>1</label>
    </ligand>
</feature>
<dbReference type="SUPFAM" id="SSF47240">
    <property type="entry name" value="Ferritin-like"/>
    <property type="match status" value="1"/>
</dbReference>
<sequence length="177" mass="19670">MSARVYEAINDQVNNELSASHSYLAMSGVCEELNFPGAAHWFRVQSEEERAHALRLFDFVHARNHVVSLRKIQNETTRATALVEVFRASLAQEEQVSQQIDALYDLAMQEKDFAAVVEMQWFVTEQVEEEKSARDIIAKLEMAGNDARALLEIDRELGARAGMPGGAGPRGGPPAAR</sequence>
<dbReference type="InterPro" id="IPR008331">
    <property type="entry name" value="Ferritin_DPS_dom"/>
</dbReference>
<accession>A0A143PMH2</accession>
<dbReference type="InterPro" id="IPR001519">
    <property type="entry name" value="Ferritin"/>
</dbReference>
<dbReference type="RefSeq" id="WP_110171510.1">
    <property type="nucleotide sequence ID" value="NZ_CP015136.1"/>
</dbReference>
<evidence type="ECO:0000256" key="2">
    <source>
        <dbReference type="ARBA" id="ARBA00022434"/>
    </source>
</evidence>
<dbReference type="GO" id="GO:0008198">
    <property type="term" value="F:ferrous iron binding"/>
    <property type="evidence" value="ECO:0007669"/>
    <property type="project" value="TreeGrafter"/>
</dbReference>
<evidence type="ECO:0000313" key="10">
    <source>
        <dbReference type="Proteomes" id="UP000076079"/>
    </source>
</evidence>
<keyword evidence="10" id="KW-1185">Reference proteome</keyword>
<dbReference type="PANTHER" id="PTHR11431:SF127">
    <property type="entry name" value="BACTERIAL NON-HEME FERRITIN"/>
    <property type="match status" value="1"/>
</dbReference>
<comment type="catalytic activity">
    <reaction evidence="7">
        <text>4 Fe(2+) + O2 + 6 H2O = 4 iron(III) oxide-hydroxide + 12 H(+)</text>
        <dbReference type="Rhea" id="RHEA:11972"/>
        <dbReference type="ChEBI" id="CHEBI:15377"/>
        <dbReference type="ChEBI" id="CHEBI:15378"/>
        <dbReference type="ChEBI" id="CHEBI:15379"/>
        <dbReference type="ChEBI" id="CHEBI:29033"/>
        <dbReference type="ChEBI" id="CHEBI:78619"/>
        <dbReference type="EC" id="1.16.3.2"/>
    </reaction>
</comment>
<dbReference type="PANTHER" id="PTHR11431">
    <property type="entry name" value="FERRITIN"/>
    <property type="match status" value="1"/>
</dbReference>
<feature type="binding site" evidence="6">
    <location>
        <position position="93"/>
    </location>
    <ligand>
        <name>Fe cation</name>
        <dbReference type="ChEBI" id="CHEBI:24875"/>
        <label>1</label>
    </ligand>
</feature>
<name>A0A143PMH2_LUTPR</name>
<comment type="function">
    <text evidence="7">Iron-storage protein.</text>
</comment>
<reference evidence="9 10" key="1">
    <citation type="journal article" date="2016" name="Genome Announc.">
        <title>First Complete Genome Sequence of a Subdivision 6 Acidobacterium Strain.</title>
        <authorList>
            <person name="Huang S."/>
            <person name="Vieira S."/>
            <person name="Bunk B."/>
            <person name="Riedel T."/>
            <person name="Sproer C."/>
            <person name="Overmann J."/>
        </authorList>
    </citation>
    <scope>NUCLEOTIDE SEQUENCE [LARGE SCALE GENOMIC DNA]</scope>
    <source>
        <strain evidence="10">DSM 100886 HEG_-6_39</strain>
    </source>
</reference>
<dbReference type="GO" id="GO:0042802">
    <property type="term" value="F:identical protein binding"/>
    <property type="evidence" value="ECO:0007669"/>
    <property type="project" value="UniProtKB-ARBA"/>
</dbReference>
<dbReference type="InterPro" id="IPR041719">
    <property type="entry name" value="Ferritin_prok"/>
</dbReference>
<keyword evidence="5 6" id="KW-0408">Iron</keyword>
<reference evidence="10" key="2">
    <citation type="submission" date="2016-04" db="EMBL/GenBank/DDBJ databases">
        <title>First Complete Genome Sequence of a Subdivision 6 Acidobacterium.</title>
        <authorList>
            <person name="Huang S."/>
            <person name="Vieira S."/>
            <person name="Bunk B."/>
            <person name="Riedel T."/>
            <person name="Sproeer C."/>
            <person name="Overmann J."/>
        </authorList>
    </citation>
    <scope>NUCLEOTIDE SEQUENCE [LARGE SCALE GENOMIC DNA]</scope>
    <source>
        <strain evidence="10">DSM 100886 HEG_-6_39</strain>
    </source>
</reference>
<dbReference type="FunFam" id="1.20.1260.10:FF:000001">
    <property type="entry name" value="Non-heme ferritin"/>
    <property type="match status" value="1"/>
</dbReference>
<comment type="subcellular location">
    <subcellularLocation>
        <location evidence="7">Cytoplasm</location>
    </subcellularLocation>
</comment>
<dbReference type="AlphaFoldDB" id="A0A143PMH2"/>
<evidence type="ECO:0000256" key="4">
    <source>
        <dbReference type="ARBA" id="ARBA00023002"/>
    </source>
</evidence>
<dbReference type="CDD" id="cd01055">
    <property type="entry name" value="Nonheme_Ferritin"/>
    <property type="match status" value="1"/>
</dbReference>
<dbReference type="Pfam" id="PF00210">
    <property type="entry name" value="Ferritin"/>
    <property type="match status" value="1"/>
</dbReference>
<dbReference type="STRING" id="1855912.LuPra_03018"/>
<gene>
    <name evidence="9" type="primary">ftnA</name>
    <name evidence="9" type="ORF">LuPra_03018</name>
</gene>
<dbReference type="InterPro" id="IPR009040">
    <property type="entry name" value="Ferritin-like_diiron"/>
</dbReference>
<dbReference type="KEGG" id="abac:LuPra_03018"/>
<keyword evidence="2 7" id="KW-0409">Iron storage</keyword>
<dbReference type="Gene3D" id="1.20.1260.10">
    <property type="match status" value="1"/>
</dbReference>
<feature type="binding site" evidence="6">
    <location>
        <position position="126"/>
    </location>
    <ligand>
        <name>Fe cation</name>
        <dbReference type="ChEBI" id="CHEBI:24875"/>
        <label>1</label>
    </ligand>
</feature>
<dbReference type="EC" id="1.16.3.2" evidence="7"/>
<dbReference type="GO" id="GO:0006826">
    <property type="term" value="P:iron ion transport"/>
    <property type="evidence" value="ECO:0007669"/>
    <property type="project" value="InterPro"/>
</dbReference>
<feature type="binding site" evidence="6">
    <location>
        <position position="16"/>
    </location>
    <ligand>
        <name>Fe cation</name>
        <dbReference type="ChEBI" id="CHEBI:24875"/>
        <label>1</label>
    </ligand>
</feature>